<dbReference type="Proteomes" id="UP000623608">
    <property type="component" value="Unassembled WGS sequence"/>
</dbReference>
<evidence type="ECO:0000313" key="2">
    <source>
        <dbReference type="Proteomes" id="UP000623608"/>
    </source>
</evidence>
<evidence type="ECO:0000313" key="1">
    <source>
        <dbReference type="EMBL" id="GIF24009.1"/>
    </source>
</evidence>
<comment type="caution">
    <text evidence="1">The sequence shown here is derived from an EMBL/GenBank/DDBJ whole genome shotgun (WGS) entry which is preliminary data.</text>
</comment>
<dbReference type="EMBL" id="BOMY01000042">
    <property type="protein sequence ID" value="GIF24009.1"/>
    <property type="molecule type" value="Genomic_DNA"/>
</dbReference>
<gene>
    <name evidence="1" type="ORF">Ate02nite_67390</name>
</gene>
<dbReference type="InterPro" id="IPR025680">
    <property type="entry name" value="DddI"/>
</dbReference>
<name>A0A919NRV8_9ACTN</name>
<dbReference type="AlphaFoldDB" id="A0A919NRV8"/>
<protein>
    <recommendedName>
        <fullName evidence="3">Immunity protein Imm1</fullName>
    </recommendedName>
</protein>
<dbReference type="RefSeq" id="WP_203811875.1">
    <property type="nucleotide sequence ID" value="NZ_BOMY01000042.1"/>
</dbReference>
<organism evidence="1 2">
    <name type="scientific">Paractinoplanes tereljensis</name>
    <dbReference type="NCBI Taxonomy" id="571912"/>
    <lineage>
        <taxon>Bacteria</taxon>
        <taxon>Bacillati</taxon>
        <taxon>Actinomycetota</taxon>
        <taxon>Actinomycetes</taxon>
        <taxon>Micromonosporales</taxon>
        <taxon>Micromonosporaceae</taxon>
        <taxon>Paractinoplanes</taxon>
    </lineage>
</organism>
<accession>A0A919NRV8</accession>
<evidence type="ECO:0008006" key="3">
    <source>
        <dbReference type="Google" id="ProtNLM"/>
    </source>
</evidence>
<dbReference type="Pfam" id="PF14430">
    <property type="entry name" value="Imm1"/>
    <property type="match status" value="1"/>
</dbReference>
<proteinExistence type="predicted"/>
<keyword evidence="2" id="KW-1185">Reference proteome</keyword>
<reference evidence="1" key="1">
    <citation type="submission" date="2021-01" db="EMBL/GenBank/DDBJ databases">
        <title>Whole genome shotgun sequence of Actinoplanes tereljensis NBRC 105297.</title>
        <authorList>
            <person name="Komaki H."/>
            <person name="Tamura T."/>
        </authorList>
    </citation>
    <scope>NUCLEOTIDE SEQUENCE</scope>
    <source>
        <strain evidence="1">NBRC 105297</strain>
    </source>
</reference>
<sequence>MTEIVWGGGAGESAFVTAASVRSVLVELDRSAVAFPFIAEVVIENGDSLGIALGRVKSVLNFVSASKKPPYLASEGRSPAAGDGVVRFDYFGSATEFPSWQEIPMSDAMDAVCNFVATGVRPDSVAWTEV</sequence>